<feature type="region of interest" description="Disordered" evidence="1">
    <location>
        <begin position="50"/>
        <end position="86"/>
    </location>
</feature>
<feature type="region of interest" description="Disordered" evidence="1">
    <location>
        <begin position="1"/>
        <end position="36"/>
    </location>
</feature>
<dbReference type="STRING" id="1314785.A0A165DC99"/>
<name>A0A165DC99_9APHY</name>
<dbReference type="GeneID" id="63826372"/>
<organism evidence="3 4">
    <name type="scientific">Laetiporus sulphureus 93-53</name>
    <dbReference type="NCBI Taxonomy" id="1314785"/>
    <lineage>
        <taxon>Eukaryota</taxon>
        <taxon>Fungi</taxon>
        <taxon>Dikarya</taxon>
        <taxon>Basidiomycota</taxon>
        <taxon>Agaricomycotina</taxon>
        <taxon>Agaricomycetes</taxon>
        <taxon>Polyporales</taxon>
        <taxon>Laetiporus</taxon>
    </lineage>
</organism>
<feature type="domain" description="DUF6699" evidence="2">
    <location>
        <begin position="242"/>
        <end position="373"/>
    </location>
</feature>
<evidence type="ECO:0000313" key="3">
    <source>
        <dbReference type="EMBL" id="KZT04544.1"/>
    </source>
</evidence>
<dbReference type="AlphaFoldDB" id="A0A165DC99"/>
<evidence type="ECO:0000313" key="4">
    <source>
        <dbReference type="Proteomes" id="UP000076871"/>
    </source>
</evidence>
<dbReference type="InterPro" id="IPR046522">
    <property type="entry name" value="DUF6699"/>
</dbReference>
<dbReference type="Proteomes" id="UP000076871">
    <property type="component" value="Unassembled WGS sequence"/>
</dbReference>
<feature type="compositionally biased region" description="Basic and acidic residues" evidence="1">
    <location>
        <begin position="118"/>
        <end position="140"/>
    </location>
</feature>
<dbReference type="Pfam" id="PF20415">
    <property type="entry name" value="DUF6699"/>
    <property type="match status" value="1"/>
</dbReference>
<dbReference type="RefSeq" id="XP_040762284.1">
    <property type="nucleotide sequence ID" value="XM_040909343.1"/>
</dbReference>
<feature type="region of interest" description="Disordered" evidence="1">
    <location>
        <begin position="118"/>
        <end position="189"/>
    </location>
</feature>
<dbReference type="OrthoDB" id="3265169at2759"/>
<feature type="compositionally biased region" description="Low complexity" evidence="1">
    <location>
        <begin position="71"/>
        <end position="81"/>
    </location>
</feature>
<dbReference type="InParanoid" id="A0A165DC99"/>
<feature type="compositionally biased region" description="Low complexity" evidence="1">
    <location>
        <begin position="143"/>
        <end position="176"/>
    </location>
</feature>
<sequence length="382" mass="42789">MADLADMPPLVDRPASDTASREPSSPPPHAVHPQYVDAPFVYAPGAQMPPMSPWGNQRADNGVTWSPYPPSQSMSPSQWLPHPSSQWASMPPYFAAPGAQPAPVNPTMSRGADWWQRDAMSDDTPDRQQSDYFGKPEESGWHSSRSSSRPLSPLSNSTPSPLSSNSGVSRSRSMRSFGGESAKRPPRDWRVDFSMSKSLSLGASLGSLVGRARSVTMPGGNAPKMPKLHPYLRHLSSTPPMHLDLRLSPSTLRFRTLDRRVNEWDLTRFACEPPVPIVRLYNPHYPWYIDVNSSNPAGVTLHELFGAIYQSMMTPITHADYWNSEMDEALRERIAYAWVERCADDEERKKGVLRVDFLMDRVIMEGLVKGKDGMWEMKIKKL</sequence>
<evidence type="ECO:0000259" key="2">
    <source>
        <dbReference type="Pfam" id="PF20415"/>
    </source>
</evidence>
<protein>
    <recommendedName>
        <fullName evidence="2">DUF6699 domain-containing protein</fullName>
    </recommendedName>
</protein>
<proteinExistence type="predicted"/>
<evidence type="ECO:0000256" key="1">
    <source>
        <dbReference type="SAM" id="MobiDB-lite"/>
    </source>
</evidence>
<gene>
    <name evidence="3" type="ORF">LAESUDRAFT_728034</name>
</gene>
<dbReference type="EMBL" id="KV427636">
    <property type="protein sequence ID" value="KZT04544.1"/>
    <property type="molecule type" value="Genomic_DNA"/>
</dbReference>
<accession>A0A165DC99</accession>
<keyword evidence="4" id="KW-1185">Reference proteome</keyword>
<reference evidence="3 4" key="1">
    <citation type="journal article" date="2016" name="Mol. Biol. Evol.">
        <title>Comparative Genomics of Early-Diverging Mushroom-Forming Fungi Provides Insights into the Origins of Lignocellulose Decay Capabilities.</title>
        <authorList>
            <person name="Nagy L.G."/>
            <person name="Riley R."/>
            <person name="Tritt A."/>
            <person name="Adam C."/>
            <person name="Daum C."/>
            <person name="Floudas D."/>
            <person name="Sun H."/>
            <person name="Yadav J.S."/>
            <person name="Pangilinan J."/>
            <person name="Larsson K.H."/>
            <person name="Matsuura K."/>
            <person name="Barry K."/>
            <person name="Labutti K."/>
            <person name="Kuo R."/>
            <person name="Ohm R.A."/>
            <person name="Bhattacharya S.S."/>
            <person name="Shirouzu T."/>
            <person name="Yoshinaga Y."/>
            <person name="Martin F.M."/>
            <person name="Grigoriev I.V."/>
            <person name="Hibbett D.S."/>
        </authorList>
    </citation>
    <scope>NUCLEOTIDE SEQUENCE [LARGE SCALE GENOMIC DNA]</scope>
    <source>
        <strain evidence="3 4">93-53</strain>
    </source>
</reference>